<dbReference type="SUPFAM" id="SSF55315">
    <property type="entry name" value="L30e-like"/>
    <property type="match status" value="1"/>
</dbReference>
<keyword evidence="2 4" id="KW-0808">Transferase</keyword>
<protein>
    <submittedName>
        <fullName evidence="4">TrmH family RNA methyltransferase</fullName>
    </submittedName>
</protein>
<dbReference type="GO" id="GO:0032259">
    <property type="term" value="P:methylation"/>
    <property type="evidence" value="ECO:0007669"/>
    <property type="project" value="UniProtKB-KW"/>
</dbReference>
<sequence>MTLVTEHVMDNPRAERVKKTALLATRSGRRKQGLFLAEGPQPVREAMRLWLQQWEAGESAGAPSPFTPTLDALYFDPAALEQHSDVQALLDRMRGVLFDPQTQLPRGGRVFLREATAEVLSAMGDAETSQGIIAVCRIPRLEFEGLDSLLMGTSVGDGSFTAQHPPLTLAPVITELQDPGNVGTIIRTADAAGAGVVILSPGSADPWAPKVVRAAAGSHFHIPIAAGIDLRQLIDLTRANGWQVLAAAGGGDTSLIAMTSHQPARPTLWLLGNEAHGLSDEQLQLADHRVAVPMYGQAESLNVAVAAGICLYASAMHQRRAAQ</sequence>
<dbReference type="Pfam" id="PF00588">
    <property type="entry name" value="SpoU_methylase"/>
    <property type="match status" value="1"/>
</dbReference>
<dbReference type="Proteomes" id="UP000547528">
    <property type="component" value="Unassembled WGS sequence"/>
</dbReference>
<name>A0A7W5TTW5_9MICC</name>
<dbReference type="Gene3D" id="3.30.1330.30">
    <property type="match status" value="1"/>
</dbReference>
<dbReference type="CDD" id="cd18095">
    <property type="entry name" value="SpoU-like_rRNA-MTase"/>
    <property type="match status" value="1"/>
</dbReference>
<evidence type="ECO:0000313" key="5">
    <source>
        <dbReference type="Proteomes" id="UP000547528"/>
    </source>
</evidence>
<dbReference type="PANTHER" id="PTHR43191">
    <property type="entry name" value="RRNA METHYLTRANSFERASE 3"/>
    <property type="match status" value="1"/>
</dbReference>
<comment type="caution">
    <text evidence="4">The sequence shown here is derived from an EMBL/GenBank/DDBJ whole genome shotgun (WGS) entry which is preliminary data.</text>
</comment>
<dbReference type="AlphaFoldDB" id="A0A7W5TTW5"/>
<dbReference type="InterPro" id="IPR029028">
    <property type="entry name" value="Alpha/beta_knot_MTases"/>
</dbReference>
<evidence type="ECO:0000313" key="4">
    <source>
        <dbReference type="EMBL" id="MBB3667698.1"/>
    </source>
</evidence>
<evidence type="ECO:0000259" key="3">
    <source>
        <dbReference type="Pfam" id="PF00588"/>
    </source>
</evidence>
<dbReference type="InterPro" id="IPR029026">
    <property type="entry name" value="tRNA_m1G_MTases_N"/>
</dbReference>
<accession>A0A7W5TTW5</accession>
<feature type="domain" description="tRNA/rRNA methyltransferase SpoU type" evidence="3">
    <location>
        <begin position="172"/>
        <end position="312"/>
    </location>
</feature>
<dbReference type="Gene3D" id="3.40.1280.10">
    <property type="match status" value="1"/>
</dbReference>
<dbReference type="GO" id="GO:0003723">
    <property type="term" value="F:RNA binding"/>
    <property type="evidence" value="ECO:0007669"/>
    <property type="project" value="InterPro"/>
</dbReference>
<evidence type="ECO:0000256" key="1">
    <source>
        <dbReference type="ARBA" id="ARBA00022603"/>
    </source>
</evidence>
<dbReference type="GO" id="GO:0006396">
    <property type="term" value="P:RNA processing"/>
    <property type="evidence" value="ECO:0007669"/>
    <property type="project" value="InterPro"/>
</dbReference>
<proteinExistence type="predicted"/>
<reference evidence="4 5" key="1">
    <citation type="submission" date="2020-08" db="EMBL/GenBank/DDBJ databases">
        <title>Sequencing the genomes of 1000 actinobacteria strains.</title>
        <authorList>
            <person name="Klenk H.-P."/>
        </authorList>
    </citation>
    <scope>NUCLEOTIDE SEQUENCE [LARGE SCALE GENOMIC DNA]</scope>
    <source>
        <strain evidence="4 5">DSM 28238</strain>
    </source>
</reference>
<keyword evidence="5" id="KW-1185">Reference proteome</keyword>
<dbReference type="InterPro" id="IPR029064">
    <property type="entry name" value="Ribosomal_eL30-like_sf"/>
</dbReference>
<dbReference type="GO" id="GO:0008173">
    <property type="term" value="F:RNA methyltransferase activity"/>
    <property type="evidence" value="ECO:0007669"/>
    <property type="project" value="InterPro"/>
</dbReference>
<dbReference type="PANTHER" id="PTHR43191:SF2">
    <property type="entry name" value="RRNA METHYLTRANSFERASE 3, MITOCHONDRIAL"/>
    <property type="match status" value="1"/>
</dbReference>
<dbReference type="InterPro" id="IPR001537">
    <property type="entry name" value="SpoU_MeTrfase"/>
</dbReference>
<dbReference type="SUPFAM" id="SSF75217">
    <property type="entry name" value="alpha/beta knot"/>
    <property type="match status" value="1"/>
</dbReference>
<organism evidence="4 5">
    <name type="scientific">Garicola koreensis</name>
    <dbReference type="NCBI Taxonomy" id="1262554"/>
    <lineage>
        <taxon>Bacteria</taxon>
        <taxon>Bacillati</taxon>
        <taxon>Actinomycetota</taxon>
        <taxon>Actinomycetes</taxon>
        <taxon>Micrococcales</taxon>
        <taxon>Micrococcaceae</taxon>
        <taxon>Garicola</taxon>
    </lineage>
</organism>
<evidence type="ECO:0000256" key="2">
    <source>
        <dbReference type="ARBA" id="ARBA00022679"/>
    </source>
</evidence>
<gene>
    <name evidence="4" type="ORF">FHX47_001319</name>
</gene>
<dbReference type="InterPro" id="IPR051259">
    <property type="entry name" value="rRNA_Methyltransferase"/>
</dbReference>
<keyword evidence="1 4" id="KW-0489">Methyltransferase</keyword>
<dbReference type="EMBL" id="JACIBT010000003">
    <property type="protein sequence ID" value="MBB3667698.1"/>
    <property type="molecule type" value="Genomic_DNA"/>
</dbReference>
<dbReference type="RefSeq" id="WP_183358121.1">
    <property type="nucleotide sequence ID" value="NZ_BAABKR010000001.1"/>
</dbReference>